<accession>A0AAV9VDI7</accession>
<dbReference type="Proteomes" id="UP001375240">
    <property type="component" value="Unassembled WGS sequence"/>
</dbReference>
<name>A0AAV9VDI7_9PEZI</name>
<evidence type="ECO:0000313" key="3">
    <source>
        <dbReference type="Proteomes" id="UP001375240"/>
    </source>
</evidence>
<organism evidence="2 3">
    <name type="scientific">Orbilia brochopaga</name>
    <dbReference type="NCBI Taxonomy" id="3140254"/>
    <lineage>
        <taxon>Eukaryota</taxon>
        <taxon>Fungi</taxon>
        <taxon>Dikarya</taxon>
        <taxon>Ascomycota</taxon>
        <taxon>Pezizomycotina</taxon>
        <taxon>Orbiliomycetes</taxon>
        <taxon>Orbiliales</taxon>
        <taxon>Orbiliaceae</taxon>
        <taxon>Orbilia</taxon>
    </lineage>
</organism>
<evidence type="ECO:0000313" key="2">
    <source>
        <dbReference type="EMBL" id="KAK6358986.1"/>
    </source>
</evidence>
<dbReference type="AlphaFoldDB" id="A0AAV9VDI7"/>
<evidence type="ECO:0000256" key="1">
    <source>
        <dbReference type="SAM" id="MobiDB-lite"/>
    </source>
</evidence>
<reference evidence="2 3" key="1">
    <citation type="submission" date="2019-10" db="EMBL/GenBank/DDBJ databases">
        <authorList>
            <person name="Palmer J.M."/>
        </authorList>
    </citation>
    <scope>NUCLEOTIDE SEQUENCE [LARGE SCALE GENOMIC DNA]</scope>
    <source>
        <strain evidence="2 3">TWF696</strain>
    </source>
</reference>
<feature type="compositionally biased region" description="Basic and acidic residues" evidence="1">
    <location>
        <begin position="364"/>
        <end position="380"/>
    </location>
</feature>
<feature type="region of interest" description="Disordered" evidence="1">
    <location>
        <begin position="606"/>
        <end position="634"/>
    </location>
</feature>
<feature type="region of interest" description="Disordered" evidence="1">
    <location>
        <begin position="359"/>
        <end position="411"/>
    </location>
</feature>
<dbReference type="EMBL" id="JAVHNQ010000001">
    <property type="protein sequence ID" value="KAK6358986.1"/>
    <property type="molecule type" value="Genomic_DNA"/>
</dbReference>
<keyword evidence="3" id="KW-1185">Reference proteome</keyword>
<gene>
    <name evidence="2" type="ORF">TWF696_000158</name>
</gene>
<protein>
    <submittedName>
        <fullName evidence="2">Uncharacterized protein</fullName>
    </submittedName>
</protein>
<proteinExistence type="predicted"/>
<feature type="compositionally biased region" description="Basic and acidic residues" evidence="1">
    <location>
        <begin position="623"/>
        <end position="634"/>
    </location>
</feature>
<comment type="caution">
    <text evidence="2">The sequence shown here is derived from an EMBL/GenBank/DDBJ whole genome shotgun (WGS) entry which is preliminary data.</text>
</comment>
<sequence length="634" mass="71196">MVWLSALQISEAPFTIYLCLVVFLLSRINLADAYAYTTLASSPTSKTHSGVLENDGCRAKGEQAGYKSLERMGIVNWKGSYQTKALAFYTSTRCAPSGVAVLARLFDDPYAVQYIDLSSANVPNDLRSFRTIDLDRTNEYGNAIISQLNKMRPGTIYVPQIPGDPTKASYCYGSIVIPPWEDQNYDLSSGKPESWAEYKRAITDLQSLFHDLRKDEATANKVIGIDATEVPWEPGQEDLVTTSDLHSVLVRPKVPLCKLLPAVDLEGVPDTDADDVIQLNKANAHPIPPFSFEGELVEDFQPPVEKRLKTQTFVEPGAVDWGLIGYEALANIPQTQESRRLVLDEEKKEELQHIVERYSGGRRTSAERRQMRQQEREKQAPKIRPQQEVVRPARRKKPSMRGQQIYQPPKDKEPWADFSVLTNPMLGDYLQRGVRNTLLNIASHQIVENARSNYALQATLGQRGNNEPADEFALGEQGDYGASEPVLDEQPLIKEHLIEEVAIEDPLIEEALVEEFGIAQPVPIEQSILEQSVLDDDQFDVDQFLASLSAIEEGQEGTGRLSGGQPQEPSVQDFIPALEEERPVDLTAGEVSELVDFPFLFQDDFSFPQEQQQDENDFARYFTESEARRDDDLE</sequence>